<dbReference type="InterPro" id="IPR051548">
    <property type="entry name" value="Grx-like_ET"/>
</dbReference>
<reference evidence="9 10" key="1">
    <citation type="submission" date="2020-11" db="EMBL/GenBank/DDBJ databases">
        <title>Arthrobacter antarcticus sp. nov., isolated from Antarctic Soil.</title>
        <authorList>
            <person name="Li J."/>
        </authorList>
    </citation>
    <scope>NUCLEOTIDE SEQUENCE [LARGE SCALE GENOMIC DNA]</scope>
    <source>
        <strain evidence="9 10">Z1-20</strain>
    </source>
</reference>
<keyword evidence="6" id="KW-1015">Disulfide bond</keyword>
<dbReference type="PANTHER" id="PTHR34386:SF1">
    <property type="entry name" value="GLUTAREDOXIN-LIKE PROTEIN NRDH"/>
    <property type="match status" value="1"/>
</dbReference>
<keyword evidence="5" id="KW-0249">Electron transport</keyword>
<protein>
    <recommendedName>
        <fullName evidence="3">Glutaredoxin-like protein NrdH</fullName>
    </recommendedName>
</protein>
<dbReference type="PANTHER" id="PTHR34386">
    <property type="entry name" value="GLUTAREDOXIN"/>
    <property type="match status" value="1"/>
</dbReference>
<name>A0A931CLW0_9MICC</name>
<evidence type="ECO:0000256" key="3">
    <source>
        <dbReference type="ARBA" id="ARBA00017945"/>
    </source>
</evidence>
<comment type="caution">
    <text evidence="9">The sequence shown here is derived from an EMBL/GenBank/DDBJ whole genome shotgun (WGS) entry which is preliminary data.</text>
</comment>
<dbReference type="SUPFAM" id="SSF52833">
    <property type="entry name" value="Thioredoxin-like"/>
    <property type="match status" value="1"/>
</dbReference>
<dbReference type="GO" id="GO:0045454">
    <property type="term" value="P:cell redox homeostasis"/>
    <property type="evidence" value="ECO:0007669"/>
    <property type="project" value="InterPro"/>
</dbReference>
<dbReference type="Proteomes" id="UP000655366">
    <property type="component" value="Unassembled WGS sequence"/>
</dbReference>
<sequence length="81" mass="8862">MTVTVYTKPACVQCNATYRALDKKGITYQSVDISQDPEALERLRALGYMQAPVVITDQDHWSGFRPDKIAELGTAAVSVAS</sequence>
<evidence type="ECO:0000313" key="9">
    <source>
        <dbReference type="EMBL" id="MBG0740977.1"/>
    </source>
</evidence>
<dbReference type="InterPro" id="IPR011909">
    <property type="entry name" value="GlrX_NrdH"/>
</dbReference>
<dbReference type="AlphaFoldDB" id="A0A931CLW0"/>
<proteinExistence type="inferred from homology"/>
<evidence type="ECO:0000313" key="10">
    <source>
        <dbReference type="Proteomes" id="UP000655366"/>
    </source>
</evidence>
<dbReference type="Pfam" id="PF00462">
    <property type="entry name" value="Glutaredoxin"/>
    <property type="match status" value="1"/>
</dbReference>
<dbReference type="GO" id="GO:0009055">
    <property type="term" value="F:electron transfer activity"/>
    <property type="evidence" value="ECO:0007669"/>
    <property type="project" value="TreeGrafter"/>
</dbReference>
<dbReference type="InterPro" id="IPR002109">
    <property type="entry name" value="Glutaredoxin"/>
</dbReference>
<comment type="function">
    <text evidence="1">Electron transport system for the ribonucleotide reductase system NrdEF.</text>
</comment>
<evidence type="ECO:0000256" key="6">
    <source>
        <dbReference type="ARBA" id="ARBA00023157"/>
    </source>
</evidence>
<evidence type="ECO:0000259" key="8">
    <source>
        <dbReference type="Pfam" id="PF00462"/>
    </source>
</evidence>
<evidence type="ECO:0000256" key="1">
    <source>
        <dbReference type="ARBA" id="ARBA00002292"/>
    </source>
</evidence>
<dbReference type="CDD" id="cd02976">
    <property type="entry name" value="NrdH"/>
    <property type="match status" value="1"/>
</dbReference>
<dbReference type="InterPro" id="IPR036249">
    <property type="entry name" value="Thioredoxin-like_sf"/>
</dbReference>
<evidence type="ECO:0000256" key="5">
    <source>
        <dbReference type="ARBA" id="ARBA00022982"/>
    </source>
</evidence>
<dbReference type="PROSITE" id="PS51354">
    <property type="entry name" value="GLUTAREDOXIN_2"/>
    <property type="match status" value="1"/>
</dbReference>
<organism evidence="9 10">
    <name type="scientific">Arthrobacter terrae</name>
    <dbReference type="NCBI Taxonomy" id="2935737"/>
    <lineage>
        <taxon>Bacteria</taxon>
        <taxon>Bacillati</taxon>
        <taxon>Actinomycetota</taxon>
        <taxon>Actinomycetes</taxon>
        <taxon>Micrococcales</taxon>
        <taxon>Micrococcaceae</taxon>
        <taxon>Arthrobacter</taxon>
    </lineage>
</organism>
<dbReference type="Gene3D" id="3.40.30.10">
    <property type="entry name" value="Glutaredoxin"/>
    <property type="match status" value="1"/>
</dbReference>
<keyword evidence="4" id="KW-0813">Transport</keyword>
<dbReference type="EMBL" id="JADNYM010000023">
    <property type="protein sequence ID" value="MBG0740977.1"/>
    <property type="molecule type" value="Genomic_DNA"/>
</dbReference>
<gene>
    <name evidence="9" type="primary">nrdH</name>
    <name evidence="9" type="ORF">IV500_16520</name>
</gene>
<evidence type="ECO:0000256" key="4">
    <source>
        <dbReference type="ARBA" id="ARBA00022448"/>
    </source>
</evidence>
<dbReference type="RefSeq" id="WP_196397908.1">
    <property type="nucleotide sequence ID" value="NZ_JADNYM010000023.1"/>
</dbReference>
<keyword evidence="10" id="KW-1185">Reference proteome</keyword>
<evidence type="ECO:0000256" key="7">
    <source>
        <dbReference type="ARBA" id="ARBA00023284"/>
    </source>
</evidence>
<comment type="similarity">
    <text evidence="2">Belongs to the glutaredoxin family.</text>
</comment>
<accession>A0A931CLW0</accession>
<feature type="domain" description="Glutaredoxin" evidence="8">
    <location>
        <begin position="3"/>
        <end position="61"/>
    </location>
</feature>
<dbReference type="NCBIfam" id="TIGR02194">
    <property type="entry name" value="GlrX_NrdH"/>
    <property type="match status" value="1"/>
</dbReference>
<keyword evidence="7" id="KW-0676">Redox-active center</keyword>
<evidence type="ECO:0000256" key="2">
    <source>
        <dbReference type="ARBA" id="ARBA00007787"/>
    </source>
</evidence>